<proteinExistence type="predicted"/>
<evidence type="ECO:0000313" key="1">
    <source>
        <dbReference type="Proteomes" id="UP000887576"/>
    </source>
</evidence>
<evidence type="ECO:0000313" key="2">
    <source>
        <dbReference type="WBParaSite" id="JU765_v2.g14125.t1"/>
    </source>
</evidence>
<dbReference type="WBParaSite" id="JU765_v2.g14125.t1">
    <property type="protein sequence ID" value="JU765_v2.g14125.t1"/>
    <property type="gene ID" value="JU765_v2.g14125"/>
</dbReference>
<protein>
    <submittedName>
        <fullName evidence="2">Uncharacterized protein</fullName>
    </submittedName>
</protein>
<organism evidence="1 2">
    <name type="scientific">Panagrolaimus sp. JU765</name>
    <dbReference type="NCBI Taxonomy" id="591449"/>
    <lineage>
        <taxon>Eukaryota</taxon>
        <taxon>Metazoa</taxon>
        <taxon>Ecdysozoa</taxon>
        <taxon>Nematoda</taxon>
        <taxon>Chromadorea</taxon>
        <taxon>Rhabditida</taxon>
        <taxon>Tylenchina</taxon>
        <taxon>Panagrolaimomorpha</taxon>
        <taxon>Panagrolaimoidea</taxon>
        <taxon>Panagrolaimidae</taxon>
        <taxon>Panagrolaimus</taxon>
    </lineage>
</organism>
<reference evidence="2" key="1">
    <citation type="submission" date="2022-11" db="UniProtKB">
        <authorList>
            <consortium name="WormBaseParasite"/>
        </authorList>
    </citation>
    <scope>IDENTIFICATION</scope>
</reference>
<sequence>MGEKVVATGGGFEDNSVKFWDLSTGELLLNHDTGSQVTDINFDGYYREMTTCHAVPQSMITTWKYSKKGMQDPEFTAVNKLEQTSRVLYMSQSPCGAYIIIKTEEDCGNLLVFDNEFADLLNFDTLFPTNKYGFSVPV</sequence>
<dbReference type="Proteomes" id="UP000887576">
    <property type="component" value="Unplaced"/>
</dbReference>
<name>A0AC34Q9C7_9BILA</name>
<accession>A0AC34Q9C7</accession>